<keyword evidence="2" id="KW-0479">Metal-binding</keyword>
<dbReference type="SUPFAM" id="SSF55021">
    <property type="entry name" value="ACT-like"/>
    <property type="match status" value="1"/>
</dbReference>
<dbReference type="InterPro" id="IPR017900">
    <property type="entry name" value="4Fe4S_Fe_S_CS"/>
</dbReference>
<feature type="domain" description="4Fe-4S ferredoxin-type" evidence="5">
    <location>
        <begin position="75"/>
        <end position="104"/>
    </location>
</feature>
<dbReference type="InterPro" id="IPR050572">
    <property type="entry name" value="Fe-S_Ferredoxin"/>
</dbReference>
<evidence type="ECO:0000259" key="5">
    <source>
        <dbReference type="PROSITE" id="PS51379"/>
    </source>
</evidence>
<dbReference type="PROSITE" id="PS00198">
    <property type="entry name" value="4FE4S_FER_1"/>
    <property type="match status" value="1"/>
</dbReference>
<name>A0A1J5E616_9BACT</name>
<dbReference type="Gene3D" id="3.30.70.20">
    <property type="match status" value="2"/>
</dbReference>
<dbReference type="EMBL" id="MNYI01000027">
    <property type="protein sequence ID" value="OIP43043.1"/>
    <property type="molecule type" value="Genomic_DNA"/>
</dbReference>
<dbReference type="PANTHER" id="PTHR43687:SF1">
    <property type="entry name" value="FERREDOXIN III"/>
    <property type="match status" value="1"/>
</dbReference>
<evidence type="ECO:0000256" key="4">
    <source>
        <dbReference type="ARBA" id="ARBA00023014"/>
    </source>
</evidence>
<dbReference type="CDD" id="cd04410">
    <property type="entry name" value="DMSOR_beta-like"/>
    <property type="match status" value="1"/>
</dbReference>
<feature type="domain" description="4Fe-4S ferredoxin-type" evidence="5">
    <location>
        <begin position="106"/>
        <end position="134"/>
    </location>
</feature>
<dbReference type="Pfam" id="PF09383">
    <property type="entry name" value="NIL"/>
    <property type="match status" value="1"/>
</dbReference>
<dbReference type="GO" id="GO:0046872">
    <property type="term" value="F:metal ion binding"/>
    <property type="evidence" value="ECO:0007669"/>
    <property type="project" value="UniProtKB-KW"/>
</dbReference>
<dbReference type="InterPro" id="IPR018449">
    <property type="entry name" value="NIL_domain"/>
</dbReference>
<evidence type="ECO:0000256" key="1">
    <source>
        <dbReference type="ARBA" id="ARBA00022485"/>
    </source>
</evidence>
<dbReference type="GO" id="GO:0051539">
    <property type="term" value="F:4 iron, 4 sulfur cluster binding"/>
    <property type="evidence" value="ECO:0007669"/>
    <property type="project" value="UniProtKB-KW"/>
</dbReference>
<evidence type="ECO:0000256" key="2">
    <source>
        <dbReference type="ARBA" id="ARBA00022723"/>
    </source>
</evidence>
<keyword evidence="4" id="KW-0411">Iron-sulfur</keyword>
<dbReference type="AlphaFoldDB" id="A0A1J5E616"/>
<reference evidence="6 7" key="1">
    <citation type="journal article" date="2016" name="Environ. Microbiol.">
        <title>Genomic resolution of a cold subsurface aquifer community provides metabolic insights for novel microbes adapted to high CO concentrations.</title>
        <authorList>
            <person name="Probst A.J."/>
            <person name="Castelle C.J."/>
            <person name="Singh A."/>
            <person name="Brown C.T."/>
            <person name="Anantharaman K."/>
            <person name="Sharon I."/>
            <person name="Hug L.A."/>
            <person name="Burstein D."/>
            <person name="Emerson J.B."/>
            <person name="Thomas B.C."/>
            <person name="Banfield J.F."/>
        </authorList>
    </citation>
    <scope>NUCLEOTIDE SEQUENCE [LARGE SCALE GENOMIC DNA]</scope>
    <source>
        <strain evidence="6">CG2_30_40_21</strain>
    </source>
</reference>
<dbReference type="SMART" id="SM00930">
    <property type="entry name" value="NIL"/>
    <property type="match status" value="1"/>
</dbReference>
<dbReference type="Gene3D" id="3.30.70.260">
    <property type="match status" value="1"/>
</dbReference>
<evidence type="ECO:0000313" key="7">
    <source>
        <dbReference type="Proteomes" id="UP000183085"/>
    </source>
</evidence>
<proteinExistence type="predicted"/>
<comment type="caution">
    <text evidence="6">The sequence shown here is derived from an EMBL/GenBank/DDBJ whole genome shotgun (WGS) entry which is preliminary data.</text>
</comment>
<dbReference type="InterPro" id="IPR045865">
    <property type="entry name" value="ACT-like_dom_sf"/>
</dbReference>
<dbReference type="InterPro" id="IPR017896">
    <property type="entry name" value="4Fe4S_Fe-S-bd"/>
</dbReference>
<dbReference type="Pfam" id="PF12838">
    <property type="entry name" value="Fer4_7"/>
    <property type="match status" value="1"/>
</dbReference>
<keyword evidence="1" id="KW-0004">4Fe-4S</keyword>
<evidence type="ECO:0000256" key="3">
    <source>
        <dbReference type="ARBA" id="ARBA00023004"/>
    </source>
</evidence>
<accession>A0A1J5E616</accession>
<protein>
    <recommendedName>
        <fullName evidence="5">4Fe-4S ferredoxin-type domain-containing protein</fullName>
    </recommendedName>
</protein>
<organism evidence="6 7">
    <name type="scientific">Candidatus Desantisbacteria bacterium CG2_30_40_21</name>
    <dbReference type="NCBI Taxonomy" id="1817895"/>
    <lineage>
        <taxon>Bacteria</taxon>
        <taxon>Candidatus Desantisiibacteriota</taxon>
    </lineage>
</organism>
<gene>
    <name evidence="6" type="ORF">AUJ95_01040</name>
</gene>
<evidence type="ECO:0000313" key="6">
    <source>
        <dbReference type="EMBL" id="OIP43043.1"/>
    </source>
</evidence>
<dbReference type="PROSITE" id="PS51379">
    <property type="entry name" value="4FE4S_FER_2"/>
    <property type="match status" value="2"/>
</dbReference>
<dbReference type="PANTHER" id="PTHR43687">
    <property type="entry name" value="ADENYLYLSULFATE REDUCTASE, BETA SUBUNIT"/>
    <property type="match status" value="1"/>
</dbReference>
<dbReference type="Proteomes" id="UP000183085">
    <property type="component" value="Unassembled WGS sequence"/>
</dbReference>
<sequence length="134" mass="15213">MKKRVVLTFPKQTIEEPITYHLIRDYDLMVNILSAKVNPNEEGRMVIELSGRNKRMNNGIEYLKGLGVTIQSLAQDVTWDEQKCIHCTACISLCPSHALSVDRSQMLVSFNPDRCIVCGLCLKACPYHAIEIQF</sequence>
<dbReference type="STRING" id="1817895.AUJ95_01040"/>
<keyword evidence="3" id="KW-0408">Iron</keyword>
<dbReference type="SUPFAM" id="SSF54862">
    <property type="entry name" value="4Fe-4S ferredoxins"/>
    <property type="match status" value="1"/>
</dbReference>